<reference evidence="10" key="2">
    <citation type="journal article" date="2021" name="PeerJ">
        <title>Extensive microbial diversity within the chicken gut microbiome revealed by metagenomics and culture.</title>
        <authorList>
            <person name="Gilroy R."/>
            <person name="Ravi A."/>
            <person name="Getino M."/>
            <person name="Pursley I."/>
            <person name="Horton D.L."/>
            <person name="Alikhan N.F."/>
            <person name="Baker D."/>
            <person name="Gharbi K."/>
            <person name="Hall N."/>
            <person name="Watson M."/>
            <person name="Adriaenssens E.M."/>
            <person name="Foster-Nyarko E."/>
            <person name="Jarju S."/>
            <person name="Secka A."/>
            <person name="Antonio M."/>
            <person name="Oren A."/>
            <person name="Chaudhuri R.R."/>
            <person name="La Ragione R."/>
            <person name="Hildebrand F."/>
            <person name="Pallen M.J."/>
        </authorList>
    </citation>
    <scope>NUCLEOTIDE SEQUENCE</scope>
    <source>
        <strain evidence="10">7293</strain>
    </source>
</reference>
<dbReference type="InterPro" id="IPR017853">
    <property type="entry name" value="GH"/>
</dbReference>
<dbReference type="InterPro" id="IPR013783">
    <property type="entry name" value="Ig-like_fold"/>
</dbReference>
<feature type="domain" description="Glycoside hydrolase family 2 catalytic" evidence="8">
    <location>
        <begin position="279"/>
        <end position="600"/>
    </location>
</feature>
<comment type="similarity">
    <text evidence="1 6">Belongs to the glycosyl hydrolase 2 family.</text>
</comment>
<dbReference type="Proteomes" id="UP000823615">
    <property type="component" value="Unassembled WGS sequence"/>
</dbReference>
<dbReference type="GO" id="GO:0005975">
    <property type="term" value="P:carbohydrate metabolic process"/>
    <property type="evidence" value="ECO:0007669"/>
    <property type="project" value="InterPro"/>
</dbReference>
<dbReference type="InterPro" id="IPR006101">
    <property type="entry name" value="Glyco_hydro_2"/>
</dbReference>
<evidence type="ECO:0000256" key="2">
    <source>
        <dbReference type="ARBA" id="ARBA00012761"/>
    </source>
</evidence>
<sequence>MLEYSLLYPEYSETRLSQKLDGMWRFAIDWNGEGGILNWCAGIPGHDTIPVPASFQDFYTEKSIREFTGDVWYERDIIVPAAMEGDRVYLRFGATTHRATVYLNGVKAGEHEGGYLPFMVDITTMAVYGKKNKVVVVVNNELNETNIPCGMTITLGNGRKMSKPYFDFYNYSGLQRSVYLLSLPKIAVEDVDLSYAVDGEHAEITYSIRTTGDADVVLSLFDEDGKKEASSKGGSGVIKLENAHLWQVGNAYLYTLRIELRDGDKLLDVYEMPIGIREVKIEGTKILLNGSPIYFKGFGKHEDSDIVGRGFNIGVMKRDFELMKWIGANSFRTSHYPYDEEIYREADREGFMIIDEVPAVGLFESLSNFLDAGTGKGAKSFFSKPTTPILLEKHLKAIEEMIVRDKNHPSVVAWSLLNEPESTDENSLPYFEKLFEAAKRFDPQHRPRTFAMEVSSSPERCKCYHLSDFIALNRYYGWYILGGYEISDAEAKFVAEMEKWKALNLGKPFIFSEYGADTLSSEHKLPSVMWTQEYQIEVFEMLHRVFDSYDFVRGEQAWAFADFQTTEGLMRVNGNKKGIFTRQRQPKDIAFVLKKRWESMPLDYKGDR</sequence>
<name>A0A9D9E0F5_9SPIO</name>
<keyword evidence="4 6" id="KW-0378">Hydrolase</keyword>
<evidence type="ECO:0000313" key="10">
    <source>
        <dbReference type="EMBL" id="MBO8436410.1"/>
    </source>
</evidence>
<dbReference type="InterPro" id="IPR006102">
    <property type="entry name" value="Ig-like_GH2"/>
</dbReference>
<dbReference type="SUPFAM" id="SSF49303">
    <property type="entry name" value="beta-Galactosidase/glucuronidase domain"/>
    <property type="match status" value="1"/>
</dbReference>
<reference evidence="10" key="1">
    <citation type="submission" date="2020-10" db="EMBL/GenBank/DDBJ databases">
        <authorList>
            <person name="Gilroy R."/>
        </authorList>
    </citation>
    <scope>NUCLEOTIDE SEQUENCE</scope>
    <source>
        <strain evidence="10">7293</strain>
    </source>
</reference>
<evidence type="ECO:0000256" key="6">
    <source>
        <dbReference type="RuleBase" id="RU361154"/>
    </source>
</evidence>
<accession>A0A9D9E0F5</accession>
<feature type="domain" description="Glycoside hydrolase family 2 immunoglobulin-like beta-sandwich" evidence="7">
    <location>
        <begin position="188"/>
        <end position="277"/>
    </location>
</feature>
<dbReference type="Gene3D" id="2.60.120.260">
    <property type="entry name" value="Galactose-binding domain-like"/>
    <property type="match status" value="1"/>
</dbReference>
<dbReference type="InterPro" id="IPR006103">
    <property type="entry name" value="Glyco_hydro_2_cat"/>
</dbReference>
<dbReference type="Gene3D" id="2.60.40.10">
    <property type="entry name" value="Immunoglobulins"/>
    <property type="match status" value="1"/>
</dbReference>
<dbReference type="GO" id="GO:0004566">
    <property type="term" value="F:beta-glucuronidase activity"/>
    <property type="evidence" value="ECO:0007669"/>
    <property type="project" value="UniProtKB-EC"/>
</dbReference>
<dbReference type="PANTHER" id="PTHR10066">
    <property type="entry name" value="BETA-GLUCURONIDASE"/>
    <property type="match status" value="1"/>
</dbReference>
<dbReference type="GO" id="GO:0019391">
    <property type="term" value="P:glucuronoside catabolic process"/>
    <property type="evidence" value="ECO:0007669"/>
    <property type="project" value="TreeGrafter"/>
</dbReference>
<dbReference type="InterPro" id="IPR006104">
    <property type="entry name" value="Glyco_hydro_2_N"/>
</dbReference>
<evidence type="ECO:0000259" key="8">
    <source>
        <dbReference type="Pfam" id="PF02836"/>
    </source>
</evidence>
<evidence type="ECO:0000313" key="11">
    <source>
        <dbReference type="Proteomes" id="UP000823615"/>
    </source>
</evidence>
<evidence type="ECO:0000256" key="4">
    <source>
        <dbReference type="ARBA" id="ARBA00022801"/>
    </source>
</evidence>
<dbReference type="SUPFAM" id="SSF51445">
    <property type="entry name" value="(Trans)glycosidases"/>
    <property type="match status" value="1"/>
</dbReference>
<dbReference type="Gene3D" id="3.20.20.80">
    <property type="entry name" value="Glycosidases"/>
    <property type="match status" value="1"/>
</dbReference>
<dbReference type="InterPro" id="IPR023230">
    <property type="entry name" value="Glyco_hydro_2_CS"/>
</dbReference>
<dbReference type="Pfam" id="PF00703">
    <property type="entry name" value="Glyco_hydro_2"/>
    <property type="match status" value="1"/>
</dbReference>
<dbReference type="InterPro" id="IPR036156">
    <property type="entry name" value="Beta-gal/glucu_dom_sf"/>
</dbReference>
<evidence type="ECO:0000259" key="9">
    <source>
        <dbReference type="Pfam" id="PF02837"/>
    </source>
</evidence>
<dbReference type="InterPro" id="IPR008979">
    <property type="entry name" value="Galactose-bd-like_sf"/>
</dbReference>
<proteinExistence type="inferred from homology"/>
<dbReference type="PROSITE" id="PS00719">
    <property type="entry name" value="GLYCOSYL_HYDROL_F2_1"/>
    <property type="match status" value="1"/>
</dbReference>
<dbReference type="FunFam" id="3.20.20.80:FF:000080">
    <property type="entry name" value="Beta-glucuronidase UidA"/>
    <property type="match status" value="1"/>
</dbReference>
<dbReference type="AlphaFoldDB" id="A0A9D9E0F5"/>
<evidence type="ECO:0000256" key="5">
    <source>
        <dbReference type="ARBA" id="ARBA00023295"/>
    </source>
</evidence>
<dbReference type="PRINTS" id="PR00132">
    <property type="entry name" value="GLHYDRLASE2"/>
</dbReference>
<gene>
    <name evidence="10" type="primary">uidA</name>
    <name evidence="10" type="ORF">IAA97_05480</name>
</gene>
<evidence type="ECO:0000256" key="1">
    <source>
        <dbReference type="ARBA" id="ARBA00007401"/>
    </source>
</evidence>
<dbReference type="PANTHER" id="PTHR10066:SF67">
    <property type="entry name" value="BETA-GLUCURONIDASE"/>
    <property type="match status" value="1"/>
</dbReference>
<dbReference type="Pfam" id="PF02837">
    <property type="entry name" value="Glyco_hydro_2_N"/>
    <property type="match status" value="1"/>
</dbReference>
<dbReference type="NCBIfam" id="NF007538">
    <property type="entry name" value="PRK10150.1"/>
    <property type="match status" value="1"/>
</dbReference>
<feature type="domain" description="Glycosyl hydrolases family 2 sugar binding" evidence="9">
    <location>
        <begin position="18"/>
        <end position="184"/>
    </location>
</feature>
<protein>
    <recommendedName>
        <fullName evidence="3">Beta-glucuronidase</fullName>
        <ecNumber evidence="2">3.2.1.31</ecNumber>
    </recommendedName>
</protein>
<dbReference type="EC" id="3.2.1.31" evidence="2"/>
<evidence type="ECO:0000259" key="7">
    <source>
        <dbReference type="Pfam" id="PF00703"/>
    </source>
</evidence>
<dbReference type="EMBL" id="JADIMT010000067">
    <property type="protein sequence ID" value="MBO8436410.1"/>
    <property type="molecule type" value="Genomic_DNA"/>
</dbReference>
<keyword evidence="5 6" id="KW-0326">Glycosidase</keyword>
<evidence type="ECO:0000256" key="3">
    <source>
        <dbReference type="ARBA" id="ARBA00016205"/>
    </source>
</evidence>
<dbReference type="GO" id="GO:0030246">
    <property type="term" value="F:carbohydrate binding"/>
    <property type="evidence" value="ECO:0007669"/>
    <property type="project" value="TreeGrafter"/>
</dbReference>
<dbReference type="Pfam" id="PF02836">
    <property type="entry name" value="Glyco_hydro_2_C"/>
    <property type="match status" value="1"/>
</dbReference>
<comment type="caution">
    <text evidence="10">The sequence shown here is derived from an EMBL/GenBank/DDBJ whole genome shotgun (WGS) entry which is preliminary data.</text>
</comment>
<dbReference type="SUPFAM" id="SSF49785">
    <property type="entry name" value="Galactose-binding domain-like"/>
    <property type="match status" value="1"/>
</dbReference>
<organism evidence="10 11">
    <name type="scientific">Candidatus Ornithospirochaeta stercoripullorum</name>
    <dbReference type="NCBI Taxonomy" id="2840899"/>
    <lineage>
        <taxon>Bacteria</taxon>
        <taxon>Pseudomonadati</taxon>
        <taxon>Spirochaetota</taxon>
        <taxon>Spirochaetia</taxon>
        <taxon>Spirochaetales</taxon>
        <taxon>Spirochaetaceae</taxon>
        <taxon>Spirochaetaceae incertae sedis</taxon>
        <taxon>Candidatus Ornithospirochaeta</taxon>
    </lineage>
</organism>